<gene>
    <name evidence="1" type="ORF">DWY99_06925</name>
</gene>
<reference evidence="1 2" key="1">
    <citation type="submission" date="2018-08" db="EMBL/GenBank/DDBJ databases">
        <title>A genome reference for cultivated species of the human gut microbiota.</title>
        <authorList>
            <person name="Zou Y."/>
            <person name="Xue W."/>
            <person name="Luo G."/>
        </authorList>
    </citation>
    <scope>NUCLEOTIDE SEQUENCE [LARGE SCALE GENOMIC DNA]</scope>
    <source>
        <strain evidence="1 2">AF28-26</strain>
    </source>
</reference>
<dbReference type="AlphaFoldDB" id="A0A412AXD2"/>
<comment type="caution">
    <text evidence="1">The sequence shown here is derived from an EMBL/GenBank/DDBJ whole genome shotgun (WGS) entry which is preliminary data.</text>
</comment>
<protein>
    <submittedName>
        <fullName evidence="1">Uncharacterized protein</fullName>
    </submittedName>
</protein>
<name>A0A412AXD2_9FIRM</name>
<sequence length="157" mass="17986">MKKYYMSFVDFSEISNVTADEEQLKKSRDRMAELGLLTEKGNPSLSQINSIVLSVSSPFFDKLRKRLSRRSGGFQQVHDTFQKLNNRKEYLGFYLYLSILYGFLEWQVPERVAVLPAVPEAIKAFVGDFMSAFDHYMENNSSESEEAEENGTGEADI</sequence>
<dbReference type="EMBL" id="QRTC01000022">
    <property type="protein sequence ID" value="RGQ40928.1"/>
    <property type="molecule type" value="Genomic_DNA"/>
</dbReference>
<accession>A0A412AXD2</accession>
<evidence type="ECO:0000313" key="1">
    <source>
        <dbReference type="EMBL" id="RGQ40928.1"/>
    </source>
</evidence>
<proteinExistence type="predicted"/>
<dbReference type="Proteomes" id="UP000284751">
    <property type="component" value="Unassembled WGS sequence"/>
</dbReference>
<evidence type="ECO:0000313" key="2">
    <source>
        <dbReference type="Proteomes" id="UP000284751"/>
    </source>
</evidence>
<organism evidence="1 2">
    <name type="scientific">[Clostridium] leptum</name>
    <dbReference type="NCBI Taxonomy" id="1535"/>
    <lineage>
        <taxon>Bacteria</taxon>
        <taxon>Bacillati</taxon>
        <taxon>Bacillota</taxon>
        <taxon>Clostridia</taxon>
        <taxon>Eubacteriales</taxon>
        <taxon>Oscillospiraceae</taxon>
        <taxon>Oscillospiraceae incertae sedis</taxon>
    </lineage>
</organism>